<dbReference type="SUPFAM" id="SSF56815">
    <property type="entry name" value="Sec1/munc18-like (SM) proteins"/>
    <property type="match status" value="1"/>
</dbReference>
<evidence type="ECO:0000256" key="1">
    <source>
        <dbReference type="ARBA" id="ARBA00009884"/>
    </source>
</evidence>
<sequence>MSSNDYSLLLQNLKELLDVDFYTILLSQRVFEGMVDEHCGIKCGNVVYNDINNKKITMRLNNEIYESLKHCNFSIVPQKLHNIMNFLKSGYEKGRDMQSLSEMINFVSKDMSELKQQEIMINCCNINLI</sequence>
<dbReference type="OrthoDB" id="10262528at2759"/>
<dbReference type="AlphaFoldDB" id="A0A177AS92"/>
<comment type="similarity">
    <text evidence="1">Belongs to the STXBP/unc-18/SEC1 family.</text>
</comment>
<evidence type="ECO:0000313" key="3">
    <source>
        <dbReference type="Proteomes" id="UP000078046"/>
    </source>
</evidence>
<evidence type="ECO:0000313" key="2">
    <source>
        <dbReference type="EMBL" id="OAF64869.1"/>
    </source>
</evidence>
<dbReference type="Gene3D" id="3.90.830.10">
    <property type="entry name" value="Syntaxin Binding Protein 1, Chain A, domain 2"/>
    <property type="match status" value="1"/>
</dbReference>
<reference evidence="2 3" key="1">
    <citation type="submission" date="2016-04" db="EMBL/GenBank/DDBJ databases">
        <title>The genome of Intoshia linei affirms orthonectids as highly simplified spiralians.</title>
        <authorList>
            <person name="Mikhailov K.V."/>
            <person name="Slusarev G.S."/>
            <person name="Nikitin M.A."/>
            <person name="Logacheva M.D."/>
            <person name="Penin A."/>
            <person name="Aleoshin V."/>
            <person name="Panchin Y.V."/>
        </authorList>
    </citation>
    <scope>NUCLEOTIDE SEQUENCE [LARGE SCALE GENOMIC DNA]</scope>
    <source>
        <strain evidence="2">Intl2013</strain>
        <tissue evidence="2">Whole animal</tissue>
    </source>
</reference>
<gene>
    <name evidence="2" type="ORF">A3Q56_07428</name>
</gene>
<protein>
    <submittedName>
        <fullName evidence="2">Uncharacterized protein</fullName>
    </submittedName>
</protein>
<accession>A0A177AS92</accession>
<name>A0A177AS92_9BILA</name>
<proteinExistence type="inferred from homology"/>
<keyword evidence="3" id="KW-1185">Reference proteome</keyword>
<dbReference type="Pfam" id="PF00995">
    <property type="entry name" value="Sec1"/>
    <property type="match status" value="1"/>
</dbReference>
<dbReference type="InterPro" id="IPR001619">
    <property type="entry name" value="Sec1-like"/>
</dbReference>
<dbReference type="InterPro" id="IPR043127">
    <property type="entry name" value="Sec-1-like_dom3a"/>
</dbReference>
<comment type="caution">
    <text evidence="2">The sequence shown here is derived from an EMBL/GenBank/DDBJ whole genome shotgun (WGS) entry which is preliminary data.</text>
</comment>
<dbReference type="InterPro" id="IPR036045">
    <property type="entry name" value="Sec1-like_sf"/>
</dbReference>
<dbReference type="EMBL" id="LWCA01001566">
    <property type="protein sequence ID" value="OAF64869.1"/>
    <property type="molecule type" value="Genomic_DNA"/>
</dbReference>
<dbReference type="GO" id="GO:0016192">
    <property type="term" value="P:vesicle-mediated transport"/>
    <property type="evidence" value="ECO:0007669"/>
    <property type="project" value="InterPro"/>
</dbReference>
<organism evidence="2 3">
    <name type="scientific">Intoshia linei</name>
    <dbReference type="NCBI Taxonomy" id="1819745"/>
    <lineage>
        <taxon>Eukaryota</taxon>
        <taxon>Metazoa</taxon>
        <taxon>Spiralia</taxon>
        <taxon>Lophotrochozoa</taxon>
        <taxon>Mesozoa</taxon>
        <taxon>Orthonectida</taxon>
        <taxon>Rhopaluridae</taxon>
        <taxon>Intoshia</taxon>
    </lineage>
</organism>
<dbReference type="Proteomes" id="UP000078046">
    <property type="component" value="Unassembled WGS sequence"/>
</dbReference>